<gene>
    <name evidence="2" type="ORF">METZ01_LOCUS254666</name>
</gene>
<sequence>MEVAGTSWAGPCIDLNPSENSLVDRMYYAIYFREDGTFQFTYYLEYDEAMNHHSQHFQPQVEREMKSDPSITPEQVYAKYKWKQDGNLVQLSFNDGARIWEGSIDNGVMSGSDRNYSDREGTFSLENVNSTYTRVVRYKGVRYKGDIVAGKPHGQGTAQYDDGRCVDGEFKHGVPHGQGTLTSSRGILAEWKCVGRFKEGKMHGPWTHYTYGRRKEMEYTDGNLNGQELHYICSDINSPDKVDSLLSSQEWKDDKRNGWFRMYLWKEGELILEQEYRDDKKIGPATHYVDG</sequence>
<evidence type="ECO:0008006" key="3">
    <source>
        <dbReference type="Google" id="ProtNLM"/>
    </source>
</evidence>
<protein>
    <recommendedName>
        <fullName evidence="3">MORN repeat-containing protein</fullName>
    </recommendedName>
</protein>
<proteinExistence type="predicted"/>
<accession>A0A382IRF9</accession>
<dbReference type="SMART" id="SM00698">
    <property type="entry name" value="MORN"/>
    <property type="match status" value="2"/>
</dbReference>
<reference evidence="2" key="1">
    <citation type="submission" date="2018-05" db="EMBL/GenBank/DDBJ databases">
        <authorList>
            <person name="Lanie J.A."/>
            <person name="Ng W.-L."/>
            <person name="Kazmierczak K.M."/>
            <person name="Andrzejewski T.M."/>
            <person name="Davidsen T.M."/>
            <person name="Wayne K.J."/>
            <person name="Tettelin H."/>
            <person name="Glass J.I."/>
            <person name="Rusch D."/>
            <person name="Podicherti R."/>
            <person name="Tsui H.-C.T."/>
            <person name="Winkler M.E."/>
        </authorList>
    </citation>
    <scope>NUCLEOTIDE SEQUENCE</scope>
</reference>
<keyword evidence="1" id="KW-0677">Repeat</keyword>
<dbReference type="PANTHER" id="PTHR23084:SF263">
    <property type="entry name" value="MORN REPEAT-CONTAINING PROTEIN 1"/>
    <property type="match status" value="1"/>
</dbReference>
<organism evidence="2">
    <name type="scientific">marine metagenome</name>
    <dbReference type="NCBI Taxonomy" id="408172"/>
    <lineage>
        <taxon>unclassified sequences</taxon>
        <taxon>metagenomes</taxon>
        <taxon>ecological metagenomes</taxon>
    </lineage>
</organism>
<dbReference type="Gene3D" id="2.20.110.10">
    <property type="entry name" value="Histone H3 K4-specific methyltransferase SET7/9 N-terminal domain"/>
    <property type="match status" value="2"/>
</dbReference>
<evidence type="ECO:0000256" key="1">
    <source>
        <dbReference type="ARBA" id="ARBA00022737"/>
    </source>
</evidence>
<dbReference type="SUPFAM" id="SSF82185">
    <property type="entry name" value="Histone H3 K4-specific methyltransferase SET7/9 N-terminal domain"/>
    <property type="match status" value="1"/>
</dbReference>
<name>A0A382IRF9_9ZZZZ</name>
<dbReference type="Pfam" id="PF02493">
    <property type="entry name" value="MORN"/>
    <property type="match status" value="3"/>
</dbReference>
<dbReference type="EMBL" id="UINC01068871">
    <property type="protein sequence ID" value="SVC01812.1"/>
    <property type="molecule type" value="Genomic_DNA"/>
</dbReference>
<dbReference type="PANTHER" id="PTHR23084">
    <property type="entry name" value="PHOSPHATIDYLINOSITOL-4-PHOSPHATE 5-KINASE RELATED"/>
    <property type="match status" value="1"/>
</dbReference>
<dbReference type="InterPro" id="IPR003409">
    <property type="entry name" value="MORN"/>
</dbReference>
<feature type="non-terminal residue" evidence="2">
    <location>
        <position position="291"/>
    </location>
</feature>
<evidence type="ECO:0000313" key="2">
    <source>
        <dbReference type="EMBL" id="SVC01812.1"/>
    </source>
</evidence>
<dbReference type="AlphaFoldDB" id="A0A382IRF9"/>